<feature type="transmembrane region" description="Helical" evidence="4">
    <location>
        <begin position="60"/>
        <end position="77"/>
    </location>
</feature>
<dbReference type="NCBIfam" id="TIGR00254">
    <property type="entry name" value="GGDEF"/>
    <property type="match status" value="1"/>
</dbReference>
<name>A0A2P6MA69_9GAMM</name>
<dbReference type="FunFam" id="3.30.70.270:FF:000001">
    <property type="entry name" value="Diguanylate cyclase domain protein"/>
    <property type="match status" value="1"/>
</dbReference>
<feature type="transmembrane region" description="Helical" evidence="4">
    <location>
        <begin position="262"/>
        <end position="281"/>
    </location>
</feature>
<dbReference type="Proteomes" id="UP000241736">
    <property type="component" value="Unassembled WGS sequence"/>
</dbReference>
<evidence type="ECO:0000256" key="1">
    <source>
        <dbReference type="ARBA" id="ARBA00001946"/>
    </source>
</evidence>
<keyword evidence="4" id="KW-0472">Membrane</keyword>
<feature type="transmembrane region" description="Helical" evidence="4">
    <location>
        <begin position="89"/>
        <end position="110"/>
    </location>
</feature>
<dbReference type="SMART" id="SM00267">
    <property type="entry name" value="GGDEF"/>
    <property type="match status" value="1"/>
</dbReference>
<comment type="catalytic activity">
    <reaction evidence="3">
        <text>2 GTP = 3',3'-c-di-GMP + 2 diphosphate</text>
        <dbReference type="Rhea" id="RHEA:24898"/>
        <dbReference type="ChEBI" id="CHEBI:33019"/>
        <dbReference type="ChEBI" id="CHEBI:37565"/>
        <dbReference type="ChEBI" id="CHEBI:58805"/>
        <dbReference type="EC" id="2.7.7.65"/>
    </reaction>
</comment>
<dbReference type="OrthoDB" id="9803824at2"/>
<dbReference type="GO" id="GO:0052621">
    <property type="term" value="F:diguanylate cyclase activity"/>
    <property type="evidence" value="ECO:0007669"/>
    <property type="project" value="UniProtKB-EC"/>
</dbReference>
<keyword evidence="4" id="KW-1133">Transmembrane helix</keyword>
<feature type="domain" description="GGDEF" evidence="5">
    <location>
        <begin position="331"/>
        <end position="459"/>
    </location>
</feature>
<dbReference type="EMBL" id="PVLF01000004">
    <property type="protein sequence ID" value="PRH82894.1"/>
    <property type="molecule type" value="Genomic_DNA"/>
</dbReference>
<organism evidence="6 7">
    <name type="scientific">Arenimonas caeni</name>
    <dbReference type="NCBI Taxonomy" id="2058085"/>
    <lineage>
        <taxon>Bacteria</taxon>
        <taxon>Pseudomonadati</taxon>
        <taxon>Pseudomonadota</taxon>
        <taxon>Gammaproteobacteria</taxon>
        <taxon>Lysobacterales</taxon>
        <taxon>Lysobacteraceae</taxon>
        <taxon>Arenimonas</taxon>
    </lineage>
</organism>
<dbReference type="GO" id="GO:0043709">
    <property type="term" value="P:cell adhesion involved in single-species biofilm formation"/>
    <property type="evidence" value="ECO:0007669"/>
    <property type="project" value="TreeGrafter"/>
</dbReference>
<dbReference type="Pfam" id="PF00990">
    <property type="entry name" value="GGDEF"/>
    <property type="match status" value="1"/>
</dbReference>
<keyword evidence="7" id="KW-1185">Reference proteome</keyword>
<comment type="cofactor">
    <cofactor evidence="1">
        <name>Mg(2+)</name>
        <dbReference type="ChEBI" id="CHEBI:18420"/>
    </cofactor>
</comment>
<dbReference type="SUPFAM" id="SSF55073">
    <property type="entry name" value="Nucleotide cyclase"/>
    <property type="match status" value="1"/>
</dbReference>
<dbReference type="Gene3D" id="3.30.70.270">
    <property type="match status" value="1"/>
</dbReference>
<evidence type="ECO:0000256" key="2">
    <source>
        <dbReference type="ARBA" id="ARBA00012528"/>
    </source>
</evidence>
<dbReference type="PANTHER" id="PTHR45138:SF9">
    <property type="entry name" value="DIGUANYLATE CYCLASE DGCM-RELATED"/>
    <property type="match status" value="1"/>
</dbReference>
<dbReference type="EC" id="2.7.7.65" evidence="2"/>
<reference evidence="6 7" key="1">
    <citation type="submission" date="2018-03" db="EMBL/GenBank/DDBJ databases">
        <title>Arenimonas caeni sp. nov., isolated from activated sludge.</title>
        <authorList>
            <person name="Liu H."/>
        </authorList>
    </citation>
    <scope>NUCLEOTIDE SEQUENCE [LARGE SCALE GENOMIC DNA]</scope>
    <source>
        <strain evidence="7">z29</strain>
    </source>
</reference>
<dbReference type="InterPro" id="IPR029787">
    <property type="entry name" value="Nucleotide_cyclase"/>
</dbReference>
<dbReference type="PROSITE" id="PS50887">
    <property type="entry name" value="GGDEF"/>
    <property type="match status" value="1"/>
</dbReference>
<dbReference type="InterPro" id="IPR000160">
    <property type="entry name" value="GGDEF_dom"/>
</dbReference>
<dbReference type="RefSeq" id="WP_106989802.1">
    <property type="nucleotide sequence ID" value="NZ_KZ679086.1"/>
</dbReference>
<evidence type="ECO:0000313" key="6">
    <source>
        <dbReference type="EMBL" id="PRH82894.1"/>
    </source>
</evidence>
<proteinExistence type="predicted"/>
<sequence>MEPAAIDERGKHARWLERSALTASAAVAIISLLALLGWFLDLPLLRSVLPGHVSMKPNTAIGMLLAATALASCARPGRLPPWVSGWASLAVGLLGAATLSQHLFDIELGIDDLLLPDGLESAVGRQPARMSELTAIAFLLVGSIGLMACRRIGAWFAQVLALALLATGLFALSAYGFAMGAENLQLPFLPLGLNTAVCVFLLALGWLVSQPGGGLARVLASPGLGGELGRRTLGPALVAPVVVAFVAQLVVGRNWLTEGAAITGMAVASGLFVTGLVWWGADLLDRLERERAHSRQLQASVHTDDLTGVGNRRAFDEALAALLARRAKGGSPVCLLMLDLDNFKRYNDTHGHLAGDRALRLAGALLRAAIRPGDLAARYGGEEFAVLLPGIDQERALMVAERLCRDFRVADWPDAPVTISLGVAEAFAGESPESLVSRADAALYLAKAAGRDRAVAAQSPSA</sequence>
<evidence type="ECO:0000313" key="7">
    <source>
        <dbReference type="Proteomes" id="UP000241736"/>
    </source>
</evidence>
<feature type="transmembrane region" description="Helical" evidence="4">
    <location>
        <begin position="155"/>
        <end position="176"/>
    </location>
</feature>
<feature type="transmembrane region" description="Helical" evidence="4">
    <location>
        <begin position="236"/>
        <end position="256"/>
    </location>
</feature>
<dbReference type="CDD" id="cd01949">
    <property type="entry name" value="GGDEF"/>
    <property type="match status" value="1"/>
</dbReference>
<dbReference type="GO" id="GO:0005886">
    <property type="term" value="C:plasma membrane"/>
    <property type="evidence" value="ECO:0007669"/>
    <property type="project" value="TreeGrafter"/>
</dbReference>
<evidence type="ECO:0000259" key="5">
    <source>
        <dbReference type="PROSITE" id="PS50887"/>
    </source>
</evidence>
<protein>
    <recommendedName>
        <fullName evidence="2">diguanylate cyclase</fullName>
        <ecNumber evidence="2">2.7.7.65</ecNumber>
    </recommendedName>
</protein>
<feature type="transmembrane region" description="Helical" evidence="4">
    <location>
        <begin position="20"/>
        <end position="40"/>
    </location>
</feature>
<gene>
    <name evidence="6" type="ORF">C6N40_04405</name>
</gene>
<dbReference type="PANTHER" id="PTHR45138">
    <property type="entry name" value="REGULATORY COMPONENTS OF SENSORY TRANSDUCTION SYSTEM"/>
    <property type="match status" value="1"/>
</dbReference>
<evidence type="ECO:0000256" key="4">
    <source>
        <dbReference type="SAM" id="Phobius"/>
    </source>
</evidence>
<dbReference type="InterPro" id="IPR043128">
    <property type="entry name" value="Rev_trsase/Diguanyl_cyclase"/>
</dbReference>
<evidence type="ECO:0000256" key="3">
    <source>
        <dbReference type="ARBA" id="ARBA00034247"/>
    </source>
</evidence>
<dbReference type="InterPro" id="IPR050469">
    <property type="entry name" value="Diguanylate_Cyclase"/>
</dbReference>
<comment type="caution">
    <text evidence="6">The sequence shown here is derived from an EMBL/GenBank/DDBJ whole genome shotgun (WGS) entry which is preliminary data.</text>
</comment>
<accession>A0A2P6MA69</accession>
<feature type="transmembrane region" description="Helical" evidence="4">
    <location>
        <begin position="188"/>
        <end position="208"/>
    </location>
</feature>
<dbReference type="AlphaFoldDB" id="A0A2P6MA69"/>
<dbReference type="GO" id="GO:1902201">
    <property type="term" value="P:negative regulation of bacterial-type flagellum-dependent cell motility"/>
    <property type="evidence" value="ECO:0007669"/>
    <property type="project" value="TreeGrafter"/>
</dbReference>
<keyword evidence="4" id="KW-0812">Transmembrane</keyword>